<reference evidence="10" key="1">
    <citation type="submission" date="2019-11" db="EMBL/GenBank/DDBJ databases">
        <title>The complete genome sequence of Saccharopolyspora sp. E2A.</title>
        <authorList>
            <person name="Zhang G."/>
        </authorList>
    </citation>
    <scope>NUCLEOTIDE SEQUENCE [LARGE SCALE GENOMIC DNA]</scope>
    <source>
        <strain evidence="10">E2A</strain>
    </source>
</reference>
<evidence type="ECO:0000256" key="5">
    <source>
        <dbReference type="ARBA" id="ARBA00022801"/>
    </source>
</evidence>
<comment type="similarity">
    <text evidence="1">Belongs to the tannase family.</text>
</comment>
<evidence type="ECO:0000256" key="6">
    <source>
        <dbReference type="ARBA" id="ARBA00022837"/>
    </source>
</evidence>
<accession>A0A5Q3Q9X5</accession>
<evidence type="ECO:0000313" key="9">
    <source>
        <dbReference type="EMBL" id="QGK68409.1"/>
    </source>
</evidence>
<name>A0A5Q3Q9X5_9PSEU</name>
<evidence type="ECO:0000256" key="7">
    <source>
        <dbReference type="ARBA" id="ARBA00023157"/>
    </source>
</evidence>
<evidence type="ECO:0000256" key="2">
    <source>
        <dbReference type="ARBA" id="ARBA00022487"/>
    </source>
</evidence>
<dbReference type="PANTHER" id="PTHR33938:SF15">
    <property type="entry name" value="FERULOYL ESTERASE B-RELATED"/>
    <property type="match status" value="1"/>
</dbReference>
<evidence type="ECO:0000256" key="1">
    <source>
        <dbReference type="ARBA" id="ARBA00006249"/>
    </source>
</evidence>
<dbReference type="EMBL" id="CP045929">
    <property type="protein sequence ID" value="QGK68409.1"/>
    <property type="molecule type" value="Genomic_DNA"/>
</dbReference>
<dbReference type="InterPro" id="IPR029058">
    <property type="entry name" value="AB_hydrolase_fold"/>
</dbReference>
<feature type="chain" id="PRO_5024448688" evidence="8">
    <location>
        <begin position="25"/>
        <end position="539"/>
    </location>
</feature>
<keyword evidence="2" id="KW-0719">Serine esterase</keyword>
<evidence type="ECO:0000256" key="3">
    <source>
        <dbReference type="ARBA" id="ARBA00022723"/>
    </source>
</evidence>
<keyword evidence="3" id="KW-0479">Metal-binding</keyword>
<sequence>MRAGRTTTIGLVLAVAMSVPATGAADPPRCEDLREVAVPGRVMGLPTSGGEVLDARTVAASGPIGEHCRVTGAIHPVDPSAPDIVFELALPSEWNHRALMFGGGGYNGTVPAVEGTLPFGPPGDAGPLASGFATFASDSGHQAAPDHEPTPSLDGSFGVNDEALRNFAGDALKKTRDAAMYLLRQHYRVKPDRSYFAGGSTGGREGLAVAQRWPGDFDGVISAYPAWNAASLDLFFGHMARALAAPEAFLDERDQALLYDSVVRACDGLDGATDGVISDAVGCDFDPKVLRCESGDGEGCLTPAQIEAARAISSPLEFGYPVASGETGYPGFPVLSGANMNAGVLGFGTTAPAEPMPTDAAYGAQFWDQWVRHFVTRDPDFGSLGLDPTRPGPWRERISELTALQDVNEVDLRPFARRGGKLLLVHGTADQLVSHRSTIDYYQRMMSAMGAEAVEDFSRLYLVPGADHANANAAFAAGWDSLGALQRWVEGGHAPHDEVVTDVNPDARQRTRPLCEFPTWPRYDGTGSVDEAGSFSCVD</sequence>
<dbReference type="GO" id="GO:0046872">
    <property type="term" value="F:metal ion binding"/>
    <property type="evidence" value="ECO:0007669"/>
    <property type="project" value="UniProtKB-KW"/>
</dbReference>
<gene>
    <name evidence="9" type="ORF">GIY23_01515</name>
</gene>
<evidence type="ECO:0000313" key="10">
    <source>
        <dbReference type="Proteomes" id="UP000371041"/>
    </source>
</evidence>
<proteinExistence type="inferred from homology"/>
<feature type="signal peptide" evidence="8">
    <location>
        <begin position="1"/>
        <end position="24"/>
    </location>
</feature>
<keyword evidence="4 8" id="KW-0732">Signal</keyword>
<dbReference type="SUPFAM" id="SSF53474">
    <property type="entry name" value="alpha/beta-Hydrolases"/>
    <property type="match status" value="1"/>
</dbReference>
<keyword evidence="10" id="KW-1185">Reference proteome</keyword>
<dbReference type="Gene3D" id="3.40.50.1820">
    <property type="entry name" value="alpha/beta hydrolase"/>
    <property type="match status" value="2"/>
</dbReference>
<dbReference type="Pfam" id="PF07519">
    <property type="entry name" value="Tannase"/>
    <property type="match status" value="1"/>
</dbReference>
<dbReference type="RefSeq" id="WP_154075018.1">
    <property type="nucleotide sequence ID" value="NZ_CP045929.1"/>
</dbReference>
<organism evidence="9 10">
    <name type="scientific">Allosaccharopolyspora coralli</name>
    <dbReference type="NCBI Taxonomy" id="2665642"/>
    <lineage>
        <taxon>Bacteria</taxon>
        <taxon>Bacillati</taxon>
        <taxon>Actinomycetota</taxon>
        <taxon>Actinomycetes</taxon>
        <taxon>Pseudonocardiales</taxon>
        <taxon>Pseudonocardiaceae</taxon>
        <taxon>Allosaccharopolyspora</taxon>
    </lineage>
</organism>
<dbReference type="Proteomes" id="UP000371041">
    <property type="component" value="Chromosome"/>
</dbReference>
<dbReference type="GO" id="GO:0052689">
    <property type="term" value="F:carboxylic ester hydrolase activity"/>
    <property type="evidence" value="ECO:0007669"/>
    <property type="project" value="UniProtKB-KW"/>
</dbReference>
<dbReference type="KEGG" id="sace:GIY23_01515"/>
<dbReference type="SMR" id="A0A5Q3Q9X5"/>
<keyword evidence="5 9" id="KW-0378">Hydrolase</keyword>
<evidence type="ECO:0000256" key="4">
    <source>
        <dbReference type="ARBA" id="ARBA00022729"/>
    </source>
</evidence>
<dbReference type="InterPro" id="IPR011118">
    <property type="entry name" value="Tannase/feruloyl_esterase"/>
</dbReference>
<keyword evidence="6" id="KW-0106">Calcium</keyword>
<protein>
    <submittedName>
        <fullName evidence="9">Tannase/feruloyl esterase family alpha/beta hydrolase</fullName>
    </submittedName>
</protein>
<dbReference type="PANTHER" id="PTHR33938">
    <property type="entry name" value="FERULOYL ESTERASE B-RELATED"/>
    <property type="match status" value="1"/>
</dbReference>
<evidence type="ECO:0000256" key="8">
    <source>
        <dbReference type="SAM" id="SignalP"/>
    </source>
</evidence>
<dbReference type="AlphaFoldDB" id="A0A5Q3Q9X5"/>
<keyword evidence="7" id="KW-1015">Disulfide bond</keyword>